<proteinExistence type="predicted"/>
<evidence type="ECO:0000313" key="2">
    <source>
        <dbReference type="Proteomes" id="UP000230551"/>
    </source>
</evidence>
<gene>
    <name evidence="1" type="ORF">CQY22_013235</name>
</gene>
<dbReference type="Proteomes" id="UP000230551">
    <property type="component" value="Unassembled WGS sequence"/>
</dbReference>
<dbReference type="EMBL" id="PDCN02000017">
    <property type="protein sequence ID" value="PIB74426.1"/>
    <property type="molecule type" value="Genomic_DNA"/>
</dbReference>
<keyword evidence="2" id="KW-1185">Reference proteome</keyword>
<dbReference type="AlphaFoldDB" id="A0A2G5P833"/>
<sequence length="123" mass="12278">MGGEILRVTPENLQLGAKAIAGHADSVSGLTVPDPSAAVSALPGTATAGVLTDGQDAAKAALKKASGRYSRMGTLIDNVATAFAEESSSLVGYRMSVAVGNGMTTMGDMSAPPRSTTSQPVLV</sequence>
<dbReference type="RefSeq" id="WP_090590170.1">
    <property type="nucleotide sequence ID" value="NZ_CP104302.1"/>
</dbReference>
<accession>A0A2G5P833</accession>
<evidence type="ECO:0008006" key="3">
    <source>
        <dbReference type="Google" id="ProtNLM"/>
    </source>
</evidence>
<comment type="caution">
    <text evidence="1">The sequence shown here is derived from an EMBL/GenBank/DDBJ whole genome shotgun (WGS) entry which is preliminary data.</text>
</comment>
<evidence type="ECO:0000313" key="1">
    <source>
        <dbReference type="EMBL" id="PIB74426.1"/>
    </source>
</evidence>
<name>A0A2G5P833_9MYCO</name>
<reference evidence="1 2" key="1">
    <citation type="journal article" date="2017" name="Infect. Genet. Evol.">
        <title>The new phylogeny of the genus Mycobacterium: The old and the news.</title>
        <authorList>
            <person name="Tortoli E."/>
            <person name="Fedrizzi T."/>
            <person name="Meehan C.J."/>
            <person name="Trovato A."/>
            <person name="Grottola A."/>
            <person name="Giacobazzi E."/>
            <person name="Serpini G.F."/>
            <person name="Tagliazucchi S."/>
            <person name="Fabio A."/>
            <person name="Bettua C."/>
            <person name="Bertorelli R."/>
            <person name="Frascaro F."/>
            <person name="De Sanctis V."/>
            <person name="Pecorari M."/>
            <person name="Jousson O."/>
            <person name="Segata N."/>
            <person name="Cirillo D.M."/>
        </authorList>
    </citation>
    <scope>NUCLEOTIDE SEQUENCE [LARGE SCALE GENOMIC DNA]</scope>
    <source>
        <strain evidence="1 2">CIP1034565</strain>
    </source>
</reference>
<organism evidence="1 2">
    <name type="scientific">Mycolicibacterium brumae</name>
    <dbReference type="NCBI Taxonomy" id="85968"/>
    <lineage>
        <taxon>Bacteria</taxon>
        <taxon>Bacillati</taxon>
        <taxon>Actinomycetota</taxon>
        <taxon>Actinomycetes</taxon>
        <taxon>Mycobacteriales</taxon>
        <taxon>Mycobacteriaceae</taxon>
        <taxon>Mycolicibacterium</taxon>
    </lineage>
</organism>
<protein>
    <recommendedName>
        <fullName evidence="3">PE domain-containing protein</fullName>
    </recommendedName>
</protein>